<evidence type="ECO:0000313" key="4">
    <source>
        <dbReference type="EMBL" id="SFH86982.1"/>
    </source>
</evidence>
<dbReference type="Proteomes" id="UP000199040">
    <property type="component" value="Unassembled WGS sequence"/>
</dbReference>
<dbReference type="Pfam" id="PF07331">
    <property type="entry name" value="TctB"/>
    <property type="match status" value="1"/>
</dbReference>
<keyword evidence="1" id="KW-1133">Transmembrane helix</keyword>
<feature type="chain" id="PRO_5011647178" evidence="2">
    <location>
        <begin position="25"/>
        <end position="149"/>
    </location>
</feature>
<proteinExistence type="predicted"/>
<dbReference type="RefSeq" id="WP_092847752.1">
    <property type="nucleotide sequence ID" value="NZ_FOPY01000011.1"/>
</dbReference>
<evidence type="ECO:0000313" key="5">
    <source>
        <dbReference type="Proteomes" id="UP000199040"/>
    </source>
</evidence>
<feature type="domain" description="DUF1468" evidence="3">
    <location>
        <begin position="8"/>
        <end position="140"/>
    </location>
</feature>
<keyword evidence="1" id="KW-0812">Transmembrane</keyword>
<feature type="transmembrane region" description="Helical" evidence="1">
    <location>
        <begin position="92"/>
        <end position="109"/>
    </location>
</feature>
<dbReference type="STRING" id="442341.SAMN04487959_11176"/>
<feature type="transmembrane region" description="Helical" evidence="1">
    <location>
        <begin position="116"/>
        <end position="139"/>
    </location>
</feature>
<protein>
    <submittedName>
        <fullName evidence="4">Putative tricarboxylic transport membrane protein</fullName>
    </submittedName>
</protein>
<reference evidence="4 5" key="1">
    <citation type="submission" date="2016-10" db="EMBL/GenBank/DDBJ databases">
        <authorList>
            <person name="de Groot N.N."/>
        </authorList>
    </citation>
    <scope>NUCLEOTIDE SEQUENCE [LARGE SCALE GENOMIC DNA]</scope>
    <source>
        <strain evidence="4 5">CGMCC 1.6848</strain>
    </source>
</reference>
<dbReference type="AlphaFoldDB" id="A0A1I3DJP8"/>
<gene>
    <name evidence="4" type="ORF">SAMN04487959_11176</name>
</gene>
<keyword evidence="1" id="KW-0472">Membrane</keyword>
<evidence type="ECO:0000259" key="3">
    <source>
        <dbReference type="Pfam" id="PF07331"/>
    </source>
</evidence>
<feature type="transmembrane region" description="Helical" evidence="1">
    <location>
        <begin position="70"/>
        <end position="86"/>
    </location>
</feature>
<organism evidence="4 5">
    <name type="scientific">Modicisalibacter xianhensis</name>
    <dbReference type="NCBI Taxonomy" id="442341"/>
    <lineage>
        <taxon>Bacteria</taxon>
        <taxon>Pseudomonadati</taxon>
        <taxon>Pseudomonadota</taxon>
        <taxon>Gammaproteobacteria</taxon>
        <taxon>Oceanospirillales</taxon>
        <taxon>Halomonadaceae</taxon>
        <taxon>Modicisalibacter</taxon>
    </lineage>
</organism>
<feature type="signal peptide" evidence="2">
    <location>
        <begin position="1"/>
        <end position="24"/>
    </location>
</feature>
<dbReference type="InterPro" id="IPR009936">
    <property type="entry name" value="DUF1468"/>
</dbReference>
<name>A0A1I3DJP8_9GAMM</name>
<evidence type="ECO:0000256" key="1">
    <source>
        <dbReference type="SAM" id="Phobius"/>
    </source>
</evidence>
<sequence length="149" mass="15905">MKLAADRILGLALIGLAAFAAAQAANLQIPFSYEPVGPKAFPIVLSVVLAALSLVLVFRPGENGHWPDKALALKLLAVLGVLLVYALLFTRLGFIVTTFFAVLALARLFEATWLKALIAAVLMSLGSFYLFTQGLGISLPGGYWLPDFT</sequence>
<accession>A0A1I3DJP8</accession>
<feature type="transmembrane region" description="Helical" evidence="1">
    <location>
        <begin position="40"/>
        <end position="58"/>
    </location>
</feature>
<evidence type="ECO:0000256" key="2">
    <source>
        <dbReference type="SAM" id="SignalP"/>
    </source>
</evidence>
<keyword evidence="2" id="KW-0732">Signal</keyword>
<keyword evidence="5" id="KW-1185">Reference proteome</keyword>
<dbReference type="EMBL" id="FOPY01000011">
    <property type="protein sequence ID" value="SFH86982.1"/>
    <property type="molecule type" value="Genomic_DNA"/>
</dbReference>